<name>A0AAV1BY05_OLDCO</name>
<evidence type="ECO:0000256" key="6">
    <source>
        <dbReference type="SAM" id="MobiDB-lite"/>
    </source>
</evidence>
<evidence type="ECO:0000259" key="7">
    <source>
        <dbReference type="Pfam" id="PF07714"/>
    </source>
</evidence>
<evidence type="ECO:0000256" key="3">
    <source>
        <dbReference type="ARBA" id="ARBA00022741"/>
    </source>
</evidence>
<dbReference type="AlphaFoldDB" id="A0AAV1BY05"/>
<dbReference type="GO" id="GO:0005524">
    <property type="term" value="F:ATP binding"/>
    <property type="evidence" value="ECO:0007669"/>
    <property type="project" value="UniProtKB-KW"/>
</dbReference>
<feature type="domain" description="Serine-threonine/tyrosine-protein kinase catalytic" evidence="7">
    <location>
        <begin position="1"/>
        <end position="101"/>
    </location>
</feature>
<dbReference type="EMBL" id="OX459118">
    <property type="protein sequence ID" value="CAI9087738.1"/>
    <property type="molecule type" value="Genomic_DNA"/>
</dbReference>
<reference evidence="8" key="1">
    <citation type="submission" date="2023-03" db="EMBL/GenBank/DDBJ databases">
        <authorList>
            <person name="Julca I."/>
        </authorList>
    </citation>
    <scope>NUCLEOTIDE SEQUENCE</scope>
</reference>
<gene>
    <name evidence="8" type="ORF">OLC1_LOCUS486</name>
</gene>
<keyword evidence="5" id="KW-0067">ATP-binding</keyword>
<dbReference type="PANTHER" id="PTHR27002:SF1050">
    <property type="entry name" value="CYSTEINE-RICH RECEPTOR-LIKE PROTEIN KINASE 5"/>
    <property type="match status" value="1"/>
</dbReference>
<dbReference type="InterPro" id="IPR001245">
    <property type="entry name" value="Ser-Thr/Tyr_kinase_cat_dom"/>
</dbReference>
<dbReference type="Pfam" id="PF07714">
    <property type="entry name" value="PK_Tyr_Ser-Thr"/>
    <property type="match status" value="1"/>
</dbReference>
<evidence type="ECO:0000256" key="1">
    <source>
        <dbReference type="ARBA" id="ARBA00022527"/>
    </source>
</evidence>
<dbReference type="InterPro" id="IPR011009">
    <property type="entry name" value="Kinase-like_dom_sf"/>
</dbReference>
<proteinExistence type="predicted"/>
<keyword evidence="2" id="KW-0808">Transferase</keyword>
<feature type="region of interest" description="Disordered" evidence="6">
    <location>
        <begin position="114"/>
        <end position="148"/>
    </location>
</feature>
<evidence type="ECO:0000313" key="9">
    <source>
        <dbReference type="Proteomes" id="UP001161247"/>
    </source>
</evidence>
<dbReference type="SUPFAM" id="SSF56112">
    <property type="entry name" value="Protein kinase-like (PK-like)"/>
    <property type="match status" value="1"/>
</dbReference>
<keyword evidence="9" id="KW-1185">Reference proteome</keyword>
<evidence type="ECO:0000256" key="5">
    <source>
        <dbReference type="ARBA" id="ARBA00022840"/>
    </source>
</evidence>
<dbReference type="PANTHER" id="PTHR27002">
    <property type="entry name" value="RECEPTOR-LIKE SERINE/THREONINE-PROTEIN KINASE SD1-8"/>
    <property type="match status" value="1"/>
</dbReference>
<organism evidence="8 9">
    <name type="scientific">Oldenlandia corymbosa var. corymbosa</name>
    <dbReference type="NCBI Taxonomy" id="529605"/>
    <lineage>
        <taxon>Eukaryota</taxon>
        <taxon>Viridiplantae</taxon>
        <taxon>Streptophyta</taxon>
        <taxon>Embryophyta</taxon>
        <taxon>Tracheophyta</taxon>
        <taxon>Spermatophyta</taxon>
        <taxon>Magnoliopsida</taxon>
        <taxon>eudicotyledons</taxon>
        <taxon>Gunneridae</taxon>
        <taxon>Pentapetalae</taxon>
        <taxon>asterids</taxon>
        <taxon>lamiids</taxon>
        <taxon>Gentianales</taxon>
        <taxon>Rubiaceae</taxon>
        <taxon>Rubioideae</taxon>
        <taxon>Spermacoceae</taxon>
        <taxon>Hedyotis-Oldenlandia complex</taxon>
        <taxon>Oldenlandia</taxon>
    </lineage>
</organism>
<protein>
    <submittedName>
        <fullName evidence="8">OLC1v1021886C1</fullName>
    </submittedName>
</protein>
<keyword evidence="4" id="KW-0418">Kinase</keyword>
<keyword evidence="3" id="KW-0547">Nucleotide-binding</keyword>
<dbReference type="Proteomes" id="UP001161247">
    <property type="component" value="Chromosome 1"/>
</dbReference>
<sequence length="148" mass="16489">MAPEYALQGLFSVKLDVFSFGVLVLEIISGKKNSSFLQSHGHELRSYAWNLWRDGQPLALLDSSINGASCDKEEVIKSIHMGLQCVQEDAKHRPTMASVVLMLNSSSYTLPNLNPPGPLEKFQVNQPDSHPDDETSRNESVVTKLYTR</sequence>
<keyword evidence="1" id="KW-0723">Serine/threonine-protein kinase</keyword>
<dbReference type="Gene3D" id="1.10.510.10">
    <property type="entry name" value="Transferase(Phosphotransferase) domain 1"/>
    <property type="match status" value="1"/>
</dbReference>
<accession>A0AAV1BY05</accession>
<dbReference type="GO" id="GO:0042742">
    <property type="term" value="P:defense response to bacterium"/>
    <property type="evidence" value="ECO:0007669"/>
    <property type="project" value="TreeGrafter"/>
</dbReference>
<evidence type="ECO:0000256" key="4">
    <source>
        <dbReference type="ARBA" id="ARBA00022777"/>
    </source>
</evidence>
<dbReference type="GO" id="GO:0005886">
    <property type="term" value="C:plasma membrane"/>
    <property type="evidence" value="ECO:0007669"/>
    <property type="project" value="TreeGrafter"/>
</dbReference>
<dbReference type="GO" id="GO:0004674">
    <property type="term" value="F:protein serine/threonine kinase activity"/>
    <property type="evidence" value="ECO:0007669"/>
    <property type="project" value="UniProtKB-KW"/>
</dbReference>
<evidence type="ECO:0000256" key="2">
    <source>
        <dbReference type="ARBA" id="ARBA00022679"/>
    </source>
</evidence>
<evidence type="ECO:0000313" key="8">
    <source>
        <dbReference type="EMBL" id="CAI9087738.1"/>
    </source>
</evidence>